<dbReference type="InterPro" id="IPR007219">
    <property type="entry name" value="XnlR_reg_dom"/>
</dbReference>
<evidence type="ECO:0000256" key="4">
    <source>
        <dbReference type="ARBA" id="ARBA00023015"/>
    </source>
</evidence>
<dbReference type="PROSITE" id="PS50048">
    <property type="entry name" value="ZN2_CY6_FUNGAL_2"/>
    <property type="match status" value="1"/>
</dbReference>
<feature type="domain" description="C2H2-type" evidence="9">
    <location>
        <begin position="17"/>
        <end position="44"/>
    </location>
</feature>
<sequence length="846" mass="94954">METASQQPQKSPGQGLFQCSACQRTFTRVDHLARHVRSHLQERPFQCQTCSKTFGRPDLLKRHSACHEGEEKSGKRQKRHHHQSLRVSQACKACATAKLKCDDEKPCGRCLQRGIDCTYEARDTIKVSRSDTSQSVYSPYRGDSPTFYPTAQSSAPIGLPSTSPFDFQEHHISGFLKGVMTPHLPEGASLYSSPTWADVNAGFNTRGLLDFTMEGGFDFNDADFGFIDQLCSDPHSMDPHQQPMLAHALDALGVDNPRKHVALGAEAYKRSSLSVWEPRQEDSIAVELEDLSALGTDHGSPETQPPPLNEYCVRDRLSRPARDKFLGMILNHCRLERSHFAIKAFPTPEVLDDLLQGFFFHHRRQIDSYIHIPSFRPNELRPELLGGIVASGAVLTDIISVQKLGFAIQETVRTTIPTRCEESNARTRQLWIVQSFMCEIEIGLWSGIKRKTEIAESHTQTLYTMLRRGGKFRKPSVPPLVPHPQDSGKILHDKWLDWIEHESYKRLVFHAFLVDAQTSMALLTNPVISFAELATPLPDSQDLWLAEDAEQWKAIYLSRSRASDRHLSLVDFLRDPIEIPEDCDVHLFRQVILHGIWGMIWQHSQIVSTIKRPGHSDPAAALRYQDILRTLHHFRMNISGGQDPPQPETILILELLHMYLHMALEEIEFFAGKGDIEDARRVLPSLQAWVEGPESRQAIWYAGQVIRAARKFRLKQIRGFFAIAVYHASLALWAYSIMSLTNGTNTDVALQAAPHAVCLDGPDSPAVQRFITLGKGIPSISYPQVTDTTVTTIVPLSNQEAVISAVLDILQGNFPCSLQVETAPPLLENLKQLLQDLGRAAVSVKA</sequence>
<gene>
    <name evidence="10" type="ORF">B0T10DRAFT_414240</name>
</gene>
<evidence type="ECO:0000313" key="10">
    <source>
        <dbReference type="EMBL" id="KAH6876532.1"/>
    </source>
</evidence>
<dbReference type="Proteomes" id="UP000777438">
    <property type="component" value="Unassembled WGS sequence"/>
</dbReference>
<dbReference type="SUPFAM" id="SSF57667">
    <property type="entry name" value="beta-beta-alpha zinc fingers"/>
    <property type="match status" value="1"/>
</dbReference>
<keyword evidence="2 7" id="KW-0863">Zinc-finger</keyword>
<dbReference type="GO" id="GO:0008270">
    <property type="term" value="F:zinc ion binding"/>
    <property type="evidence" value="ECO:0007669"/>
    <property type="project" value="UniProtKB-KW"/>
</dbReference>
<dbReference type="PROSITE" id="PS50157">
    <property type="entry name" value="ZINC_FINGER_C2H2_2"/>
    <property type="match status" value="2"/>
</dbReference>
<dbReference type="Pfam" id="PF00096">
    <property type="entry name" value="zf-C2H2"/>
    <property type="match status" value="2"/>
</dbReference>
<evidence type="ECO:0000256" key="2">
    <source>
        <dbReference type="ARBA" id="ARBA00022771"/>
    </source>
</evidence>
<protein>
    <submittedName>
        <fullName evidence="10">C6 zinc finger domain-containing protein</fullName>
    </submittedName>
</protein>
<dbReference type="SMART" id="SM00355">
    <property type="entry name" value="ZnF_C2H2"/>
    <property type="match status" value="2"/>
</dbReference>
<dbReference type="FunFam" id="3.30.160.60:FF:002343">
    <property type="entry name" value="Zinc finger protein 33A"/>
    <property type="match status" value="1"/>
</dbReference>
<dbReference type="PROSITE" id="PS00028">
    <property type="entry name" value="ZINC_FINGER_C2H2_1"/>
    <property type="match status" value="2"/>
</dbReference>
<dbReference type="InterPro" id="IPR036864">
    <property type="entry name" value="Zn2-C6_fun-type_DNA-bd_sf"/>
</dbReference>
<dbReference type="AlphaFoldDB" id="A0A9P9AGD5"/>
<keyword evidence="5" id="KW-0804">Transcription</keyword>
<evidence type="ECO:0000259" key="8">
    <source>
        <dbReference type="PROSITE" id="PS50048"/>
    </source>
</evidence>
<evidence type="ECO:0000256" key="1">
    <source>
        <dbReference type="ARBA" id="ARBA00022723"/>
    </source>
</evidence>
<dbReference type="GO" id="GO:0006351">
    <property type="term" value="P:DNA-templated transcription"/>
    <property type="evidence" value="ECO:0007669"/>
    <property type="project" value="InterPro"/>
</dbReference>
<dbReference type="PANTHER" id="PTHR47660:SF2">
    <property type="entry name" value="TRANSCRIPTION FACTOR WITH C2H2 AND ZN(2)-CYS(6) DNA BINDING DOMAIN (EUROFUNG)"/>
    <property type="match status" value="1"/>
</dbReference>
<dbReference type="GO" id="GO:0000981">
    <property type="term" value="F:DNA-binding transcription factor activity, RNA polymerase II-specific"/>
    <property type="evidence" value="ECO:0007669"/>
    <property type="project" value="InterPro"/>
</dbReference>
<dbReference type="SUPFAM" id="SSF57701">
    <property type="entry name" value="Zn2/Cys6 DNA-binding domain"/>
    <property type="match status" value="1"/>
</dbReference>
<dbReference type="SMART" id="SM00066">
    <property type="entry name" value="GAL4"/>
    <property type="match status" value="1"/>
</dbReference>
<dbReference type="InterPro" id="IPR013087">
    <property type="entry name" value="Znf_C2H2_type"/>
</dbReference>
<evidence type="ECO:0000256" key="5">
    <source>
        <dbReference type="ARBA" id="ARBA00023163"/>
    </source>
</evidence>
<dbReference type="CDD" id="cd12148">
    <property type="entry name" value="fungal_TF_MHR"/>
    <property type="match status" value="1"/>
</dbReference>
<dbReference type="GO" id="GO:0003677">
    <property type="term" value="F:DNA binding"/>
    <property type="evidence" value="ECO:0007669"/>
    <property type="project" value="InterPro"/>
</dbReference>
<dbReference type="Pfam" id="PF04082">
    <property type="entry name" value="Fungal_trans"/>
    <property type="match status" value="1"/>
</dbReference>
<feature type="domain" description="C2H2-type" evidence="9">
    <location>
        <begin position="45"/>
        <end position="72"/>
    </location>
</feature>
<name>A0A9P9AGD5_9HYPO</name>
<evidence type="ECO:0000256" key="3">
    <source>
        <dbReference type="ARBA" id="ARBA00022833"/>
    </source>
</evidence>
<feature type="domain" description="Zn(2)-C6 fungal-type" evidence="8">
    <location>
        <begin position="90"/>
        <end position="119"/>
    </location>
</feature>
<dbReference type="InterPro" id="IPR036236">
    <property type="entry name" value="Znf_C2H2_sf"/>
</dbReference>
<accession>A0A9P9AGD5</accession>
<dbReference type="Gene3D" id="4.10.240.10">
    <property type="entry name" value="Zn(2)-C6 fungal-type DNA-binding domain"/>
    <property type="match status" value="1"/>
</dbReference>
<comment type="caution">
    <text evidence="10">The sequence shown here is derived from an EMBL/GenBank/DDBJ whole genome shotgun (WGS) entry which is preliminary data.</text>
</comment>
<dbReference type="Pfam" id="PF00172">
    <property type="entry name" value="Zn_clus"/>
    <property type="match status" value="1"/>
</dbReference>
<keyword evidence="3" id="KW-0862">Zinc</keyword>
<evidence type="ECO:0000256" key="7">
    <source>
        <dbReference type="PROSITE-ProRule" id="PRU00042"/>
    </source>
</evidence>
<evidence type="ECO:0000256" key="6">
    <source>
        <dbReference type="ARBA" id="ARBA00023242"/>
    </source>
</evidence>
<dbReference type="PROSITE" id="PS00463">
    <property type="entry name" value="ZN2_CY6_FUNGAL_1"/>
    <property type="match status" value="1"/>
</dbReference>
<keyword evidence="6" id="KW-0539">Nucleus</keyword>
<dbReference type="PANTHER" id="PTHR47660">
    <property type="entry name" value="TRANSCRIPTION FACTOR WITH C2H2 AND ZN(2)-CYS(6) DNA BINDING DOMAIN (EUROFUNG)-RELATED-RELATED"/>
    <property type="match status" value="1"/>
</dbReference>
<keyword evidence="4" id="KW-0805">Transcription regulation</keyword>
<evidence type="ECO:0000259" key="9">
    <source>
        <dbReference type="PROSITE" id="PS50157"/>
    </source>
</evidence>
<keyword evidence="11" id="KW-1185">Reference proteome</keyword>
<dbReference type="OrthoDB" id="40579at2759"/>
<proteinExistence type="predicted"/>
<dbReference type="Gene3D" id="3.30.160.60">
    <property type="entry name" value="Classic Zinc Finger"/>
    <property type="match status" value="2"/>
</dbReference>
<organism evidence="10 11">
    <name type="scientific">Thelonectria olida</name>
    <dbReference type="NCBI Taxonomy" id="1576542"/>
    <lineage>
        <taxon>Eukaryota</taxon>
        <taxon>Fungi</taxon>
        <taxon>Dikarya</taxon>
        <taxon>Ascomycota</taxon>
        <taxon>Pezizomycotina</taxon>
        <taxon>Sordariomycetes</taxon>
        <taxon>Hypocreomycetidae</taxon>
        <taxon>Hypocreales</taxon>
        <taxon>Nectriaceae</taxon>
        <taxon>Thelonectria</taxon>
    </lineage>
</organism>
<keyword evidence="1" id="KW-0479">Metal-binding</keyword>
<dbReference type="EMBL" id="JAGPYM010000034">
    <property type="protein sequence ID" value="KAH6876532.1"/>
    <property type="molecule type" value="Genomic_DNA"/>
</dbReference>
<reference evidence="10 11" key="1">
    <citation type="journal article" date="2021" name="Nat. Commun.">
        <title>Genetic determinants of endophytism in the Arabidopsis root mycobiome.</title>
        <authorList>
            <person name="Mesny F."/>
            <person name="Miyauchi S."/>
            <person name="Thiergart T."/>
            <person name="Pickel B."/>
            <person name="Atanasova L."/>
            <person name="Karlsson M."/>
            <person name="Huettel B."/>
            <person name="Barry K.W."/>
            <person name="Haridas S."/>
            <person name="Chen C."/>
            <person name="Bauer D."/>
            <person name="Andreopoulos W."/>
            <person name="Pangilinan J."/>
            <person name="LaButti K."/>
            <person name="Riley R."/>
            <person name="Lipzen A."/>
            <person name="Clum A."/>
            <person name="Drula E."/>
            <person name="Henrissat B."/>
            <person name="Kohler A."/>
            <person name="Grigoriev I.V."/>
            <person name="Martin F.M."/>
            <person name="Hacquard S."/>
        </authorList>
    </citation>
    <scope>NUCLEOTIDE SEQUENCE [LARGE SCALE GENOMIC DNA]</scope>
    <source>
        <strain evidence="10 11">MPI-CAGE-CH-0241</strain>
    </source>
</reference>
<dbReference type="CDD" id="cd00067">
    <property type="entry name" value="GAL4"/>
    <property type="match status" value="1"/>
</dbReference>
<dbReference type="InterPro" id="IPR001138">
    <property type="entry name" value="Zn2Cys6_DnaBD"/>
</dbReference>
<evidence type="ECO:0000313" key="11">
    <source>
        <dbReference type="Proteomes" id="UP000777438"/>
    </source>
</evidence>